<reference evidence="1 2" key="1">
    <citation type="submission" date="2019-08" db="EMBL/GenBank/DDBJ databases">
        <title>Draft genome sequences of two oriental melons (Cucumis melo L. var makuwa).</title>
        <authorList>
            <person name="Kwon S.-Y."/>
        </authorList>
    </citation>
    <scope>NUCLEOTIDE SEQUENCE [LARGE SCALE GENOMIC DNA]</scope>
    <source>
        <strain evidence="2">cv. Chang Bougi</strain>
        <tissue evidence="1">Leaf</tissue>
    </source>
</reference>
<name>A0A5D3CVC4_CUCMM</name>
<evidence type="ECO:0000313" key="2">
    <source>
        <dbReference type="Proteomes" id="UP000321947"/>
    </source>
</evidence>
<evidence type="ECO:0000313" key="1">
    <source>
        <dbReference type="EMBL" id="TYK15310.1"/>
    </source>
</evidence>
<sequence>MWRNCYILVKQTITATSSNHAKILAIHEASREYFYPLILSQFDAYAWFEEAEHVMFLKLEFWKKACIFKGAIFEGG</sequence>
<dbReference type="Proteomes" id="UP000321947">
    <property type="component" value="Unassembled WGS sequence"/>
</dbReference>
<dbReference type="EMBL" id="SSTD01008669">
    <property type="protein sequence ID" value="TYK15310.1"/>
    <property type="molecule type" value="Genomic_DNA"/>
</dbReference>
<protein>
    <submittedName>
        <fullName evidence="1">Copia-like polyprotein</fullName>
    </submittedName>
</protein>
<proteinExistence type="predicted"/>
<accession>A0A5D3CVC4</accession>
<dbReference type="AlphaFoldDB" id="A0A5D3CVC4"/>
<organism evidence="1 2">
    <name type="scientific">Cucumis melo var. makuwa</name>
    <name type="common">Oriental melon</name>
    <dbReference type="NCBI Taxonomy" id="1194695"/>
    <lineage>
        <taxon>Eukaryota</taxon>
        <taxon>Viridiplantae</taxon>
        <taxon>Streptophyta</taxon>
        <taxon>Embryophyta</taxon>
        <taxon>Tracheophyta</taxon>
        <taxon>Spermatophyta</taxon>
        <taxon>Magnoliopsida</taxon>
        <taxon>eudicotyledons</taxon>
        <taxon>Gunneridae</taxon>
        <taxon>Pentapetalae</taxon>
        <taxon>rosids</taxon>
        <taxon>fabids</taxon>
        <taxon>Cucurbitales</taxon>
        <taxon>Cucurbitaceae</taxon>
        <taxon>Benincaseae</taxon>
        <taxon>Cucumis</taxon>
    </lineage>
</organism>
<gene>
    <name evidence="1" type="ORF">E5676_scaffold1706G00170</name>
</gene>
<comment type="caution">
    <text evidence="1">The sequence shown here is derived from an EMBL/GenBank/DDBJ whole genome shotgun (WGS) entry which is preliminary data.</text>
</comment>